<evidence type="ECO:0000313" key="1">
    <source>
        <dbReference type="EMBL" id="MBA5629670.1"/>
    </source>
</evidence>
<sequence length="164" mass="18209">MKYIILLSSILYLVSCGSNKLPAIDRSKLVGKNIVFCLTEESRSILVEKSGLNLGETMQPNNVEVFMYSVMVLGKENQLNLRHIYNPIDAKITDNLIVADLKSVKWDFGFTNAVMKAELEYTLRDGTKIPIIGTYKTMGGGTKSENLLMAMIDANGQILNEIAD</sequence>
<organism evidence="1 2">
    <name type="scientific">Moheibacter lacus</name>
    <dbReference type="NCBI Taxonomy" id="2745851"/>
    <lineage>
        <taxon>Bacteria</taxon>
        <taxon>Pseudomonadati</taxon>
        <taxon>Bacteroidota</taxon>
        <taxon>Flavobacteriia</taxon>
        <taxon>Flavobacteriales</taxon>
        <taxon>Weeksellaceae</taxon>
        <taxon>Moheibacter</taxon>
    </lineage>
</organism>
<keyword evidence="2" id="KW-1185">Reference proteome</keyword>
<protein>
    <submittedName>
        <fullName evidence="1">Uncharacterized protein</fullName>
    </submittedName>
</protein>
<dbReference type="RefSeq" id="WP_182043215.1">
    <property type="nucleotide sequence ID" value="NZ_JACDZE010000001.1"/>
</dbReference>
<evidence type="ECO:0000313" key="2">
    <source>
        <dbReference type="Proteomes" id="UP000552241"/>
    </source>
</evidence>
<gene>
    <name evidence="1" type="ORF">HU137_07795</name>
</gene>
<dbReference type="Proteomes" id="UP000552241">
    <property type="component" value="Unassembled WGS sequence"/>
</dbReference>
<comment type="caution">
    <text evidence="1">The sequence shown here is derived from an EMBL/GenBank/DDBJ whole genome shotgun (WGS) entry which is preliminary data.</text>
</comment>
<accession>A0A838ZNU3</accession>
<name>A0A838ZNU3_9FLAO</name>
<dbReference type="EMBL" id="JACDZE010000001">
    <property type="protein sequence ID" value="MBA5629670.1"/>
    <property type="molecule type" value="Genomic_DNA"/>
</dbReference>
<dbReference type="AlphaFoldDB" id="A0A838ZNU3"/>
<proteinExistence type="predicted"/>
<reference evidence="1 2" key="1">
    <citation type="submission" date="2020-07" db="EMBL/GenBank/DDBJ databases">
        <title>Moheibacter lacus sp. nov., a member of the family Flavobacteriaceae isolated from freshwater lake sediment.</title>
        <authorList>
            <person name="Liu Y."/>
        </authorList>
    </citation>
    <scope>NUCLEOTIDE SEQUENCE [LARGE SCALE GENOMIC DNA]</scope>
    <source>
        <strain evidence="1 2">BDHS18</strain>
    </source>
</reference>